<keyword evidence="2 6" id="KW-0813">Transport</keyword>
<reference evidence="8 9" key="1">
    <citation type="submission" date="2022-06" db="EMBL/GenBank/DDBJ databases">
        <title>Pseudarthrobacter sp. strain RMG13 Genome sequencing and assembly.</title>
        <authorList>
            <person name="Kim I."/>
        </authorList>
    </citation>
    <scope>NUCLEOTIDE SEQUENCE [LARGE SCALE GENOMIC DNA]</scope>
    <source>
        <strain evidence="8 9">RMG13</strain>
    </source>
</reference>
<comment type="similarity">
    <text evidence="6">Belongs to the binding-protein-dependent transport system permease family.</text>
</comment>
<feature type="transmembrane region" description="Helical" evidence="6">
    <location>
        <begin position="181"/>
        <end position="202"/>
    </location>
</feature>
<evidence type="ECO:0000259" key="7">
    <source>
        <dbReference type="PROSITE" id="PS50928"/>
    </source>
</evidence>
<evidence type="ECO:0000256" key="3">
    <source>
        <dbReference type="ARBA" id="ARBA00022692"/>
    </source>
</evidence>
<evidence type="ECO:0000256" key="5">
    <source>
        <dbReference type="ARBA" id="ARBA00023136"/>
    </source>
</evidence>
<dbReference type="InterPro" id="IPR035906">
    <property type="entry name" value="MetI-like_sf"/>
</dbReference>
<comment type="caution">
    <text evidence="8">The sequence shown here is derived from an EMBL/GenBank/DDBJ whole genome shotgun (WGS) entry which is preliminary data.</text>
</comment>
<feature type="transmembrane region" description="Helical" evidence="6">
    <location>
        <begin position="12"/>
        <end position="36"/>
    </location>
</feature>
<dbReference type="RefSeq" id="WP_254753096.1">
    <property type="nucleotide sequence ID" value="NZ_JANCLV010000023.1"/>
</dbReference>
<feature type="transmembrane region" description="Helical" evidence="6">
    <location>
        <begin position="83"/>
        <end position="102"/>
    </location>
</feature>
<dbReference type="InterPro" id="IPR051204">
    <property type="entry name" value="ABC_transp_perm/SBD"/>
</dbReference>
<sequence length="216" mass="23290">MNIEWLGRQFDNIVFLLGWHVLLAVTPLILGLLIALPLGWWAHRSRRIYPLLVGIAGLLYTVPSLALFVLLPLVLGTKILDPLNIVAALTIYTVALLVRVVADALDSVPEDTAQAAKAMGYRGYQSLLKVELPVGVPVICAGLRVAAVSNVSLVSVAALLGIPQLGSLFTQGFQLRFFTPIIAGIILCVVLAMILDGLIILLNRWLTPWTPKVAAS</sequence>
<evidence type="ECO:0000256" key="6">
    <source>
        <dbReference type="RuleBase" id="RU363032"/>
    </source>
</evidence>
<dbReference type="PROSITE" id="PS50928">
    <property type="entry name" value="ABC_TM1"/>
    <property type="match status" value="1"/>
</dbReference>
<dbReference type="Gene3D" id="1.10.3720.10">
    <property type="entry name" value="MetI-like"/>
    <property type="match status" value="1"/>
</dbReference>
<protein>
    <submittedName>
        <fullName evidence="8">ABC transporter permease</fullName>
    </submittedName>
</protein>
<proteinExistence type="inferred from homology"/>
<name>A0ABT1LV02_9MICC</name>
<keyword evidence="4 6" id="KW-1133">Transmembrane helix</keyword>
<keyword evidence="5 6" id="KW-0472">Membrane</keyword>
<dbReference type="InterPro" id="IPR000515">
    <property type="entry name" value="MetI-like"/>
</dbReference>
<comment type="subcellular location">
    <subcellularLocation>
        <location evidence="6">Cell membrane</location>
        <topology evidence="6">Multi-pass membrane protein</topology>
    </subcellularLocation>
    <subcellularLocation>
        <location evidence="1">Membrane</location>
        <topology evidence="1">Multi-pass membrane protein</topology>
    </subcellularLocation>
</comment>
<feature type="transmembrane region" description="Helical" evidence="6">
    <location>
        <begin position="134"/>
        <end position="160"/>
    </location>
</feature>
<keyword evidence="3 6" id="KW-0812">Transmembrane</keyword>
<dbReference type="SUPFAM" id="SSF161098">
    <property type="entry name" value="MetI-like"/>
    <property type="match status" value="1"/>
</dbReference>
<dbReference type="PANTHER" id="PTHR30177">
    <property type="entry name" value="GLYCINE BETAINE/L-PROLINE TRANSPORT SYSTEM PERMEASE PROTEIN PROW"/>
    <property type="match status" value="1"/>
</dbReference>
<keyword evidence="9" id="KW-1185">Reference proteome</keyword>
<dbReference type="EMBL" id="JANCLV010000023">
    <property type="protein sequence ID" value="MCP9001984.1"/>
    <property type="molecule type" value="Genomic_DNA"/>
</dbReference>
<evidence type="ECO:0000313" key="8">
    <source>
        <dbReference type="EMBL" id="MCP9001984.1"/>
    </source>
</evidence>
<feature type="transmembrane region" description="Helical" evidence="6">
    <location>
        <begin position="48"/>
        <end position="71"/>
    </location>
</feature>
<evidence type="ECO:0000256" key="4">
    <source>
        <dbReference type="ARBA" id="ARBA00022989"/>
    </source>
</evidence>
<gene>
    <name evidence="8" type="ORF">NFC73_19975</name>
</gene>
<evidence type="ECO:0000256" key="1">
    <source>
        <dbReference type="ARBA" id="ARBA00004141"/>
    </source>
</evidence>
<accession>A0ABT1LV02</accession>
<evidence type="ECO:0000256" key="2">
    <source>
        <dbReference type="ARBA" id="ARBA00022448"/>
    </source>
</evidence>
<dbReference type="PANTHER" id="PTHR30177:SF4">
    <property type="entry name" value="OSMOPROTECTANT IMPORT PERMEASE PROTEIN OSMW"/>
    <property type="match status" value="1"/>
</dbReference>
<dbReference type="CDD" id="cd06261">
    <property type="entry name" value="TM_PBP2"/>
    <property type="match status" value="1"/>
</dbReference>
<feature type="domain" description="ABC transmembrane type-1" evidence="7">
    <location>
        <begin position="17"/>
        <end position="199"/>
    </location>
</feature>
<dbReference type="Pfam" id="PF00528">
    <property type="entry name" value="BPD_transp_1"/>
    <property type="match status" value="1"/>
</dbReference>
<dbReference type="Proteomes" id="UP001524318">
    <property type="component" value="Unassembled WGS sequence"/>
</dbReference>
<organism evidence="8 9">
    <name type="scientific">Pseudarthrobacter humi</name>
    <dbReference type="NCBI Taxonomy" id="2952523"/>
    <lineage>
        <taxon>Bacteria</taxon>
        <taxon>Bacillati</taxon>
        <taxon>Actinomycetota</taxon>
        <taxon>Actinomycetes</taxon>
        <taxon>Micrococcales</taxon>
        <taxon>Micrococcaceae</taxon>
        <taxon>Pseudarthrobacter</taxon>
    </lineage>
</organism>
<evidence type="ECO:0000313" key="9">
    <source>
        <dbReference type="Proteomes" id="UP001524318"/>
    </source>
</evidence>